<evidence type="ECO:0000256" key="2">
    <source>
        <dbReference type="ARBA" id="ARBA00023015"/>
    </source>
</evidence>
<evidence type="ECO:0000256" key="3">
    <source>
        <dbReference type="ARBA" id="ARBA00023125"/>
    </source>
</evidence>
<comment type="caution">
    <text evidence="6">The sequence shown here is derived from an EMBL/GenBank/DDBJ whole genome shotgun (WGS) entry which is preliminary data.</text>
</comment>
<accession>A0A923NJS2</accession>
<reference evidence="6" key="1">
    <citation type="submission" date="2020-08" db="EMBL/GenBank/DDBJ databases">
        <title>Genome public.</title>
        <authorList>
            <person name="Liu C."/>
            <person name="Sun Q."/>
        </authorList>
    </citation>
    <scope>NUCLEOTIDE SEQUENCE</scope>
    <source>
        <strain evidence="6">BX12</strain>
    </source>
</reference>
<sequence>MLDFRIHTFLTVCKYMNFTRAAEELGLTQPAVSQHIRYLEEAYRTKLFFYQKKKMFLTEEGTTLLRAAAAVNHDEIHLKKQIAELRGGVKTLSFGVTLTIGEFIMPRKIAEYLRAHPETNVKMTVANTQELLKQLNSGLLDFALVEGFFTKSEYDSLVYSEEPYIPVCGREYSPRKELRRIEDTFGERLIAREAGSGTREIFERYLESRNFQIRDYKRVVEISNISAIKALTEAGAGITFLYEAAVKKELEAGTLVRIPLQDFYLAHDFTFIWPKNSIFSEYYKELFGILAV</sequence>
<dbReference type="Proteomes" id="UP000602647">
    <property type="component" value="Unassembled WGS sequence"/>
</dbReference>
<dbReference type="InterPro" id="IPR005119">
    <property type="entry name" value="LysR_subst-bd"/>
</dbReference>
<dbReference type="PANTHER" id="PTHR30126">
    <property type="entry name" value="HTH-TYPE TRANSCRIPTIONAL REGULATOR"/>
    <property type="match status" value="1"/>
</dbReference>
<evidence type="ECO:0000313" key="6">
    <source>
        <dbReference type="EMBL" id="MBC6678557.1"/>
    </source>
</evidence>
<dbReference type="PROSITE" id="PS50931">
    <property type="entry name" value="HTH_LYSR"/>
    <property type="match status" value="1"/>
</dbReference>
<dbReference type="AlphaFoldDB" id="A0A923NJS2"/>
<dbReference type="EMBL" id="JACRYT010000001">
    <property type="protein sequence ID" value="MBC6678557.1"/>
    <property type="molecule type" value="Genomic_DNA"/>
</dbReference>
<evidence type="ECO:0000256" key="4">
    <source>
        <dbReference type="ARBA" id="ARBA00023163"/>
    </source>
</evidence>
<evidence type="ECO:0000313" key="7">
    <source>
        <dbReference type="Proteomes" id="UP000602647"/>
    </source>
</evidence>
<protein>
    <submittedName>
        <fullName evidence="6">LysR family transcriptional regulator</fullName>
    </submittedName>
</protein>
<dbReference type="Gene3D" id="3.40.190.10">
    <property type="entry name" value="Periplasmic binding protein-like II"/>
    <property type="match status" value="2"/>
</dbReference>
<dbReference type="RefSeq" id="WP_187301725.1">
    <property type="nucleotide sequence ID" value="NZ_CBCTQH010000024.1"/>
</dbReference>
<dbReference type="InterPro" id="IPR000847">
    <property type="entry name" value="LysR_HTH_N"/>
</dbReference>
<dbReference type="SUPFAM" id="SSF53850">
    <property type="entry name" value="Periplasmic binding protein-like II"/>
    <property type="match status" value="1"/>
</dbReference>
<dbReference type="Pfam" id="PF03466">
    <property type="entry name" value="LysR_substrate"/>
    <property type="match status" value="1"/>
</dbReference>
<dbReference type="Gene3D" id="1.10.10.10">
    <property type="entry name" value="Winged helix-like DNA-binding domain superfamily/Winged helix DNA-binding domain"/>
    <property type="match status" value="1"/>
</dbReference>
<dbReference type="GO" id="GO:0003700">
    <property type="term" value="F:DNA-binding transcription factor activity"/>
    <property type="evidence" value="ECO:0007669"/>
    <property type="project" value="InterPro"/>
</dbReference>
<dbReference type="InterPro" id="IPR036388">
    <property type="entry name" value="WH-like_DNA-bd_sf"/>
</dbReference>
<dbReference type="PANTHER" id="PTHR30126:SF64">
    <property type="entry name" value="HTH-TYPE TRANSCRIPTIONAL REGULATOR CITR"/>
    <property type="match status" value="1"/>
</dbReference>
<keyword evidence="7" id="KW-1185">Reference proteome</keyword>
<dbReference type="InterPro" id="IPR036390">
    <property type="entry name" value="WH_DNA-bd_sf"/>
</dbReference>
<feature type="domain" description="HTH lysR-type" evidence="5">
    <location>
        <begin position="1"/>
        <end position="58"/>
    </location>
</feature>
<name>A0A923NJS2_9FIRM</name>
<dbReference type="SUPFAM" id="SSF46785">
    <property type="entry name" value="Winged helix' DNA-binding domain"/>
    <property type="match status" value="1"/>
</dbReference>
<dbReference type="Pfam" id="PF00126">
    <property type="entry name" value="HTH_1"/>
    <property type="match status" value="1"/>
</dbReference>
<keyword evidence="4" id="KW-0804">Transcription</keyword>
<organism evidence="6 7">
    <name type="scientific">Zhenpiania hominis</name>
    <dbReference type="NCBI Taxonomy" id="2763644"/>
    <lineage>
        <taxon>Bacteria</taxon>
        <taxon>Bacillati</taxon>
        <taxon>Bacillota</taxon>
        <taxon>Clostridia</taxon>
        <taxon>Peptostreptococcales</taxon>
        <taxon>Anaerovoracaceae</taxon>
        <taxon>Zhenpiania</taxon>
    </lineage>
</organism>
<dbReference type="PRINTS" id="PR00039">
    <property type="entry name" value="HTHLYSR"/>
</dbReference>
<dbReference type="GO" id="GO:0000976">
    <property type="term" value="F:transcription cis-regulatory region binding"/>
    <property type="evidence" value="ECO:0007669"/>
    <property type="project" value="TreeGrafter"/>
</dbReference>
<keyword evidence="2" id="KW-0805">Transcription regulation</keyword>
<evidence type="ECO:0000259" key="5">
    <source>
        <dbReference type="PROSITE" id="PS50931"/>
    </source>
</evidence>
<comment type="similarity">
    <text evidence="1">Belongs to the LysR transcriptional regulatory family.</text>
</comment>
<gene>
    <name evidence="6" type="ORF">H9L42_01780</name>
</gene>
<evidence type="ECO:0000256" key="1">
    <source>
        <dbReference type="ARBA" id="ARBA00009437"/>
    </source>
</evidence>
<proteinExistence type="inferred from homology"/>
<keyword evidence="3" id="KW-0238">DNA-binding</keyword>